<keyword evidence="7" id="KW-0704">Schiff base</keyword>
<comment type="caution">
    <text evidence="9">The sequence shown here is derived from an EMBL/GenBank/DDBJ whole genome shotgun (WGS) entry which is preliminary data.</text>
</comment>
<dbReference type="GO" id="GO:0008295">
    <property type="term" value="P:spermidine biosynthetic process"/>
    <property type="evidence" value="ECO:0007669"/>
    <property type="project" value="InterPro"/>
</dbReference>
<evidence type="ECO:0000256" key="3">
    <source>
        <dbReference type="ARBA" id="ARBA00022813"/>
    </source>
</evidence>
<dbReference type="RefSeq" id="WP_230741137.1">
    <property type="nucleotide sequence ID" value="NZ_PGCK01000003.1"/>
</dbReference>
<keyword evidence="2" id="KW-0210">Decarboxylase</keyword>
<evidence type="ECO:0000256" key="4">
    <source>
        <dbReference type="ARBA" id="ARBA00023115"/>
    </source>
</evidence>
<dbReference type="InterPro" id="IPR016067">
    <property type="entry name" value="S-AdoMet_deCO2ase_core"/>
</dbReference>
<keyword evidence="6" id="KW-0456">Lyase</keyword>
<evidence type="ECO:0000313" key="9">
    <source>
        <dbReference type="EMBL" id="MCD1294308.1"/>
    </source>
</evidence>
<dbReference type="GO" id="GO:0004014">
    <property type="term" value="F:adenosylmethionine decarboxylase activity"/>
    <property type="evidence" value="ECO:0007669"/>
    <property type="project" value="InterPro"/>
</dbReference>
<keyword evidence="8" id="KW-0670">Pyruvate</keyword>
<comment type="cofactor">
    <cofactor evidence="1">
        <name>pyruvate</name>
        <dbReference type="ChEBI" id="CHEBI:15361"/>
    </cofactor>
</comment>
<dbReference type="InterPro" id="IPR003826">
    <property type="entry name" value="AdoMetDC_fam_prok"/>
</dbReference>
<evidence type="ECO:0000313" key="10">
    <source>
        <dbReference type="Proteomes" id="UP001320159"/>
    </source>
</evidence>
<reference evidence="9 10" key="1">
    <citation type="submission" date="2017-11" db="EMBL/GenBank/DDBJ databases">
        <title>Isolation and Characterization of Family Methanocellaceae Species from Potential Methane Hydrate Area Offshore Southwestern Taiwan.</title>
        <authorList>
            <person name="Zhang W.-L."/>
            <person name="Chen W.-C."/>
            <person name="Lai M.-C."/>
            <person name="Chen S.-C."/>
        </authorList>
    </citation>
    <scope>NUCLEOTIDE SEQUENCE [LARGE SCALE GENOMIC DNA]</scope>
    <source>
        <strain evidence="9 10">CWC-04</strain>
    </source>
</reference>
<organism evidence="9 10">
    <name type="scientific">Methanooceanicella nereidis</name>
    <dbReference type="NCBI Taxonomy" id="2052831"/>
    <lineage>
        <taxon>Archaea</taxon>
        <taxon>Methanobacteriati</taxon>
        <taxon>Methanobacteriota</taxon>
        <taxon>Stenosarchaea group</taxon>
        <taxon>Methanomicrobia</taxon>
        <taxon>Methanocellales</taxon>
        <taxon>Methanocellaceae</taxon>
        <taxon>Methanooceanicella</taxon>
    </lineage>
</organism>
<dbReference type="AlphaFoldDB" id="A0AAP2RBJ6"/>
<keyword evidence="10" id="KW-1185">Reference proteome</keyword>
<dbReference type="Pfam" id="PF02675">
    <property type="entry name" value="AdoMet_dc"/>
    <property type="match status" value="1"/>
</dbReference>
<proteinExistence type="predicted"/>
<evidence type="ECO:0000256" key="6">
    <source>
        <dbReference type="ARBA" id="ARBA00023239"/>
    </source>
</evidence>
<evidence type="ECO:0000256" key="5">
    <source>
        <dbReference type="ARBA" id="ARBA00023145"/>
    </source>
</evidence>
<evidence type="ECO:0000256" key="1">
    <source>
        <dbReference type="ARBA" id="ARBA00001928"/>
    </source>
</evidence>
<name>A0AAP2RBJ6_9EURY</name>
<evidence type="ECO:0000256" key="7">
    <source>
        <dbReference type="ARBA" id="ARBA00023270"/>
    </source>
</evidence>
<dbReference type="Gene3D" id="3.60.90.10">
    <property type="entry name" value="S-adenosylmethionine decarboxylase"/>
    <property type="match status" value="1"/>
</dbReference>
<dbReference type="EMBL" id="PGCK01000003">
    <property type="protein sequence ID" value="MCD1294308.1"/>
    <property type="molecule type" value="Genomic_DNA"/>
</dbReference>
<protein>
    <submittedName>
        <fullName evidence="9">S-adenosylmethionine decarboxylase</fullName>
    </submittedName>
</protein>
<keyword evidence="4" id="KW-0620">Polyamine biosynthesis</keyword>
<dbReference type="Proteomes" id="UP001320159">
    <property type="component" value="Unassembled WGS sequence"/>
</dbReference>
<dbReference type="SUPFAM" id="SSF56276">
    <property type="entry name" value="S-adenosylmethionine decarboxylase"/>
    <property type="match status" value="1"/>
</dbReference>
<evidence type="ECO:0000256" key="8">
    <source>
        <dbReference type="ARBA" id="ARBA00023317"/>
    </source>
</evidence>
<gene>
    <name evidence="9" type="ORF">CUJ83_04760</name>
</gene>
<keyword evidence="3" id="KW-0068">Autocatalytic cleavage</keyword>
<keyword evidence="5" id="KW-0865">Zymogen</keyword>
<accession>A0AAP2RBJ6</accession>
<sequence length="147" mass="16235">MKTNYSPTGESWGLLVSLDLFGCDPNVINSGKELEKYVVELCDVINMKRYGPCHCELFGEAGTPLAGYSVFQFIETSCISGHFSASDNSAYVDVFSCSEFDPVVVEEFTTKFFKSESCIKTVTPRMYDPRVRPGNCCSCGSKVKQDA</sequence>
<evidence type="ECO:0000256" key="2">
    <source>
        <dbReference type="ARBA" id="ARBA00022793"/>
    </source>
</evidence>